<dbReference type="WBParaSite" id="HCON_00155890-00001">
    <property type="protein sequence ID" value="HCON_00155890-00001"/>
    <property type="gene ID" value="HCON_00155890"/>
</dbReference>
<dbReference type="Proteomes" id="UP000025227">
    <property type="component" value="Unplaced"/>
</dbReference>
<proteinExistence type="predicted"/>
<name>A0A7I4YZC6_HAECO</name>
<keyword evidence="2" id="KW-1185">Reference proteome</keyword>
<feature type="compositionally biased region" description="Basic and acidic residues" evidence="1">
    <location>
        <begin position="15"/>
        <end position="24"/>
    </location>
</feature>
<dbReference type="AlphaFoldDB" id="A0A7I4YZC6"/>
<feature type="region of interest" description="Disordered" evidence="1">
    <location>
        <begin position="1"/>
        <end position="61"/>
    </location>
</feature>
<evidence type="ECO:0000313" key="3">
    <source>
        <dbReference type="WBParaSite" id="HCON_00155890-00001"/>
    </source>
</evidence>
<organism evidence="2 3">
    <name type="scientific">Haemonchus contortus</name>
    <name type="common">Barber pole worm</name>
    <dbReference type="NCBI Taxonomy" id="6289"/>
    <lineage>
        <taxon>Eukaryota</taxon>
        <taxon>Metazoa</taxon>
        <taxon>Ecdysozoa</taxon>
        <taxon>Nematoda</taxon>
        <taxon>Chromadorea</taxon>
        <taxon>Rhabditida</taxon>
        <taxon>Rhabditina</taxon>
        <taxon>Rhabditomorpha</taxon>
        <taxon>Strongyloidea</taxon>
        <taxon>Trichostrongylidae</taxon>
        <taxon>Haemonchus</taxon>
    </lineage>
</organism>
<accession>A0A7I4YZC6</accession>
<sequence>MIALGRSSLQCETISDEKSSERSETLPVGIQNPQRYDADDDDVGHYDTVPSSESSYRSSTTTPILVDTWWRSLAQPPGRLLRVRPSGEAGPERRRRAPPPLPPRGRPLTSRHR</sequence>
<reference evidence="3" key="1">
    <citation type="submission" date="2020-12" db="UniProtKB">
        <authorList>
            <consortium name="WormBaseParasite"/>
        </authorList>
    </citation>
    <scope>IDENTIFICATION</scope>
    <source>
        <strain evidence="3">MHco3</strain>
    </source>
</reference>
<protein>
    <submittedName>
        <fullName evidence="3">Uncharacterized protein</fullName>
    </submittedName>
</protein>
<feature type="compositionally biased region" description="Low complexity" evidence="1">
    <location>
        <begin position="48"/>
        <end position="61"/>
    </location>
</feature>
<feature type="region of interest" description="Disordered" evidence="1">
    <location>
        <begin position="76"/>
        <end position="113"/>
    </location>
</feature>
<evidence type="ECO:0000313" key="2">
    <source>
        <dbReference type="Proteomes" id="UP000025227"/>
    </source>
</evidence>
<evidence type="ECO:0000256" key="1">
    <source>
        <dbReference type="SAM" id="MobiDB-lite"/>
    </source>
</evidence>